<organism evidence="1 2">
    <name type="scientific">Kickxella alabastrina</name>
    <dbReference type="NCBI Taxonomy" id="61397"/>
    <lineage>
        <taxon>Eukaryota</taxon>
        <taxon>Fungi</taxon>
        <taxon>Fungi incertae sedis</taxon>
        <taxon>Zoopagomycota</taxon>
        <taxon>Kickxellomycotina</taxon>
        <taxon>Kickxellomycetes</taxon>
        <taxon>Kickxellales</taxon>
        <taxon>Kickxellaceae</taxon>
        <taxon>Kickxella</taxon>
    </lineage>
</organism>
<evidence type="ECO:0000313" key="1">
    <source>
        <dbReference type="EMBL" id="KAJ1901365.1"/>
    </source>
</evidence>
<name>A0ACC1IV03_9FUNG</name>
<protein>
    <submittedName>
        <fullName evidence="1">Uncharacterized protein</fullName>
    </submittedName>
</protein>
<sequence>MPTTFSIKYVTTSIEPTTTSIKLATSTTTIIATTSTNSAAPESTKTPSAPADWCTEMLSQVNAIRAKAGKAALVLDDRMVLMAQKQSDYQFQIKKMTHDNVSGALTQRCTQVGVKWWGVAENVAAGQKDVTSVVTACKNSAGHYTNIIGNYNIVGFAINGIYWTQTFALI</sequence>
<comment type="caution">
    <text evidence="1">The sequence shown here is derived from an EMBL/GenBank/DDBJ whole genome shotgun (WGS) entry which is preliminary data.</text>
</comment>
<proteinExistence type="predicted"/>
<reference evidence="1" key="1">
    <citation type="submission" date="2022-07" db="EMBL/GenBank/DDBJ databases">
        <title>Phylogenomic reconstructions and comparative analyses of Kickxellomycotina fungi.</title>
        <authorList>
            <person name="Reynolds N.K."/>
            <person name="Stajich J.E."/>
            <person name="Barry K."/>
            <person name="Grigoriev I.V."/>
            <person name="Crous P."/>
            <person name="Smith M.E."/>
        </authorList>
    </citation>
    <scope>NUCLEOTIDE SEQUENCE</scope>
    <source>
        <strain evidence="1">Benny 63K</strain>
    </source>
</reference>
<accession>A0ACC1IV03</accession>
<gene>
    <name evidence="1" type="ORF">LPJ66_000825</name>
</gene>
<keyword evidence="2" id="KW-1185">Reference proteome</keyword>
<dbReference type="EMBL" id="JANBPG010000030">
    <property type="protein sequence ID" value="KAJ1901365.1"/>
    <property type="molecule type" value="Genomic_DNA"/>
</dbReference>
<dbReference type="Proteomes" id="UP001150581">
    <property type="component" value="Unassembled WGS sequence"/>
</dbReference>
<evidence type="ECO:0000313" key="2">
    <source>
        <dbReference type="Proteomes" id="UP001150581"/>
    </source>
</evidence>